<dbReference type="AlphaFoldDB" id="A0AAE9ZBX0"/>
<protein>
    <submittedName>
        <fullName evidence="2">Phosphotransferase</fullName>
    </submittedName>
</protein>
<dbReference type="SUPFAM" id="SSF53448">
    <property type="entry name" value="Nucleotide-diphospho-sugar transferases"/>
    <property type="match status" value="1"/>
</dbReference>
<name>A0AAE9ZBX0_9GAMM</name>
<accession>A0AAE9ZBX0</accession>
<dbReference type="InterPro" id="IPR029044">
    <property type="entry name" value="Nucleotide-diphossugar_trans"/>
</dbReference>
<dbReference type="Gene3D" id="3.90.1200.10">
    <property type="match status" value="1"/>
</dbReference>
<dbReference type="InterPro" id="IPR002575">
    <property type="entry name" value="Aminoglycoside_PTrfase"/>
</dbReference>
<reference evidence="2 3" key="1">
    <citation type="journal article" date="2015" name="Genome Announc.">
        <title>Draft Genome Sequences of Marine Isolates of Thalassomonas viridans and Thalassomonas actiniarum.</title>
        <authorList>
            <person name="Olonade I."/>
            <person name="van Zyl L.J."/>
            <person name="Trindade M."/>
        </authorList>
    </citation>
    <scope>NUCLEOTIDE SEQUENCE [LARGE SCALE GENOMIC DNA]</scope>
    <source>
        <strain evidence="2 3">XOM25</strain>
    </source>
</reference>
<dbReference type="InterPro" id="IPR011009">
    <property type="entry name" value="Kinase-like_dom_sf"/>
</dbReference>
<dbReference type="Gene3D" id="3.90.550.10">
    <property type="entry name" value="Spore Coat Polysaccharide Biosynthesis Protein SpsA, Chain A"/>
    <property type="match status" value="1"/>
</dbReference>
<feature type="domain" description="Aminoglycoside phosphotransferase" evidence="1">
    <location>
        <begin position="379"/>
        <end position="434"/>
    </location>
</feature>
<sequence>MNNPRTVCILTAGIGSRMGESLANSFNKAILPINDQAIISQIIANFPADSHFVIATGYLAEQVRDFLTIAHPDLHFSFVDVPEYTGKHTGPGLSLSYCRELLQTPFYFVSCDTLWQADPALLAQEENWVGVAALPAEQQESYCNFSLLEGNVKAIYDKVAYRGQEPVKSFTGLMYIRDYQSFWHNFQPHRLIKEEVQVSNGLSGMLSAGLKIKALDIRWTDVGTLSRYKEQVLKYSNYDFSKTDESLYIQNGLVTKYFVDEAITANRVAKARLKPDIFPEITEQKGGFYSYRYLAGDTFYNRGSLNSFGKLLEWLEQQVWPTTADNRNIKALCKKFYYDKTMQRLEMFFKKHGESYRNEAFCVNGRPLNPIREILARLNWDELIDGEAAFIHGDLQFDNIIIKDDGRFCLLDWRQDFAGEIKVGDLYYDFAKLYGGIILNYSYIKKNLLSYQEQDNNIEFNFAQDYLSSSYIRTLEAFIESKGYSVSKVKQLVALVFLNMAPLHHYPFDKALFFLGLSRLTATLD</sequence>
<dbReference type="KEGG" id="tvd:SG34_031190"/>
<proteinExistence type="predicted"/>
<gene>
    <name evidence="2" type="ORF">SG34_031190</name>
</gene>
<dbReference type="RefSeq" id="WP_044842630.1">
    <property type="nucleotide sequence ID" value="NZ_CP059734.1"/>
</dbReference>
<reference evidence="2 3" key="2">
    <citation type="journal article" date="2022" name="Mar. Drugs">
        <title>Bioassay-Guided Fractionation Leads to the Detection of Cholic Acid Generated by the Rare Thalassomonas sp.</title>
        <authorList>
            <person name="Pheiffer F."/>
            <person name="Schneider Y.K."/>
            <person name="Hansen E.H."/>
            <person name="Andersen J.H."/>
            <person name="Isaksson J."/>
            <person name="Busche T."/>
            <person name="R C."/>
            <person name="Kalinowski J."/>
            <person name="Zyl L.V."/>
            <person name="Trindade M."/>
        </authorList>
    </citation>
    <scope>NUCLEOTIDE SEQUENCE [LARGE SCALE GENOMIC DNA]</scope>
    <source>
        <strain evidence="2 3">XOM25</strain>
    </source>
</reference>
<keyword evidence="3" id="KW-1185">Reference proteome</keyword>
<dbReference type="Pfam" id="PF01636">
    <property type="entry name" value="APH"/>
    <property type="match status" value="1"/>
</dbReference>
<organism evidence="2 3">
    <name type="scientific">Thalassomonas viridans</name>
    <dbReference type="NCBI Taxonomy" id="137584"/>
    <lineage>
        <taxon>Bacteria</taxon>
        <taxon>Pseudomonadati</taxon>
        <taxon>Pseudomonadota</taxon>
        <taxon>Gammaproteobacteria</taxon>
        <taxon>Alteromonadales</taxon>
        <taxon>Colwelliaceae</taxon>
        <taxon>Thalassomonas</taxon>
    </lineage>
</organism>
<evidence type="ECO:0000259" key="1">
    <source>
        <dbReference type="Pfam" id="PF01636"/>
    </source>
</evidence>
<dbReference type="SUPFAM" id="SSF56112">
    <property type="entry name" value="Protein kinase-like (PK-like)"/>
    <property type="match status" value="1"/>
</dbReference>
<evidence type="ECO:0000313" key="2">
    <source>
        <dbReference type="EMBL" id="WDE09230.1"/>
    </source>
</evidence>
<dbReference type="EMBL" id="CP059734">
    <property type="protein sequence ID" value="WDE09230.1"/>
    <property type="molecule type" value="Genomic_DNA"/>
</dbReference>
<evidence type="ECO:0000313" key="3">
    <source>
        <dbReference type="Proteomes" id="UP000032352"/>
    </source>
</evidence>
<dbReference type="Proteomes" id="UP000032352">
    <property type="component" value="Chromosome pTvir"/>
</dbReference>